<dbReference type="PROSITE" id="PS50097">
    <property type="entry name" value="BTB"/>
    <property type="match status" value="1"/>
</dbReference>
<accession>A0A9P3GIV5</accession>
<evidence type="ECO:0000313" key="2">
    <source>
        <dbReference type="EMBL" id="GJE95930.1"/>
    </source>
</evidence>
<organism evidence="2 3">
    <name type="scientific">Phanerochaete sordida</name>
    <dbReference type="NCBI Taxonomy" id="48140"/>
    <lineage>
        <taxon>Eukaryota</taxon>
        <taxon>Fungi</taxon>
        <taxon>Dikarya</taxon>
        <taxon>Basidiomycota</taxon>
        <taxon>Agaricomycotina</taxon>
        <taxon>Agaricomycetes</taxon>
        <taxon>Polyporales</taxon>
        <taxon>Phanerochaetaceae</taxon>
        <taxon>Phanerochaete</taxon>
    </lineage>
</organism>
<evidence type="ECO:0000259" key="1">
    <source>
        <dbReference type="PROSITE" id="PS50097"/>
    </source>
</evidence>
<comment type="caution">
    <text evidence="2">The sequence shown here is derived from an EMBL/GenBank/DDBJ whole genome shotgun (WGS) entry which is preliminary data.</text>
</comment>
<name>A0A9P3GIV5_9APHY</name>
<dbReference type="AlphaFoldDB" id="A0A9P3GIV5"/>
<dbReference type="OrthoDB" id="3218112at2759"/>
<sequence length="354" mass="40002">MQVDTTNDALRHPTLYKASGDLAISAVDGDVTHLYRVHALILAEHSPVFAGMLTLPAAADASVQTYDGAPVVHLPDNAKEVKTLLEVLYTPVHPIFKKERTFARDVYGLMSIATKYQIDSICAAVSTRLKEQWPFTKVEFIRTREDSHRSWVGPIHGVGRRIPEPASAIRLATDFNIPEVLPAAYYDLATHEIISLYSSQVKSMAPQWDLLLPEELLRYYQGKHQLTRQFVRCVNMFSSYHDDECETVFDDFDYDAGEYSDSSACRQALEKARTSWNDQLHPIETGYISLMRADVMHALVGVYDDRRKHKLCRPCEVDLGARCKSAIEALWNDLPAIFSLKGLPFYALTPRGQH</sequence>
<reference evidence="2 3" key="1">
    <citation type="submission" date="2021-08" db="EMBL/GenBank/DDBJ databases">
        <title>Draft Genome Sequence of Phanerochaete sordida strain YK-624.</title>
        <authorList>
            <person name="Mori T."/>
            <person name="Dohra H."/>
            <person name="Suzuki T."/>
            <person name="Kawagishi H."/>
            <person name="Hirai H."/>
        </authorList>
    </citation>
    <scope>NUCLEOTIDE SEQUENCE [LARGE SCALE GENOMIC DNA]</scope>
    <source>
        <strain evidence="2 3">YK-624</strain>
    </source>
</reference>
<dbReference type="SUPFAM" id="SSF54695">
    <property type="entry name" value="POZ domain"/>
    <property type="match status" value="1"/>
</dbReference>
<proteinExistence type="predicted"/>
<dbReference type="EMBL" id="BPQB01000054">
    <property type="protein sequence ID" value="GJE95930.1"/>
    <property type="molecule type" value="Genomic_DNA"/>
</dbReference>
<dbReference type="Proteomes" id="UP000703269">
    <property type="component" value="Unassembled WGS sequence"/>
</dbReference>
<dbReference type="InterPro" id="IPR011333">
    <property type="entry name" value="SKP1/BTB/POZ_sf"/>
</dbReference>
<evidence type="ECO:0000313" key="3">
    <source>
        <dbReference type="Proteomes" id="UP000703269"/>
    </source>
</evidence>
<dbReference type="Gene3D" id="3.30.710.10">
    <property type="entry name" value="Potassium Channel Kv1.1, Chain A"/>
    <property type="match status" value="1"/>
</dbReference>
<protein>
    <recommendedName>
        <fullName evidence="1">BTB domain-containing protein</fullName>
    </recommendedName>
</protein>
<gene>
    <name evidence="2" type="ORF">PsYK624_121220</name>
</gene>
<dbReference type="InterPro" id="IPR000210">
    <property type="entry name" value="BTB/POZ_dom"/>
</dbReference>
<dbReference type="Pfam" id="PF00651">
    <property type="entry name" value="BTB"/>
    <property type="match status" value="1"/>
</dbReference>
<dbReference type="SMART" id="SM00225">
    <property type="entry name" value="BTB"/>
    <property type="match status" value="1"/>
</dbReference>
<feature type="domain" description="BTB" evidence="1">
    <location>
        <begin position="20"/>
        <end position="90"/>
    </location>
</feature>
<keyword evidence="3" id="KW-1185">Reference proteome</keyword>